<sequence>MTHLEEKSFQQSEIETSYKLVKEDLENPQQGETMKQRFLTRQSRYQPQVKLWEYDLPEKGNIQEFKPRALFLNKLTEEYCELPQFYPYIWSGFGLNGVLMCLIAMVPIYNMIQDWLNPYPSLNIKLSFLILWMRRIQVISA</sequence>
<protein>
    <submittedName>
        <fullName evidence="2">Uncharacterized protein</fullName>
    </submittedName>
</protein>
<keyword evidence="1" id="KW-1133">Transmembrane helix</keyword>
<name>A0A1I0FG34_9GAMM</name>
<reference evidence="3" key="1">
    <citation type="submission" date="2016-10" db="EMBL/GenBank/DDBJ databases">
        <authorList>
            <person name="Varghese N."/>
            <person name="Submissions S."/>
        </authorList>
    </citation>
    <scope>NUCLEOTIDE SEQUENCE [LARGE SCALE GENOMIC DNA]</scope>
    <source>
        <strain evidence="3">DSM 18579</strain>
    </source>
</reference>
<dbReference type="EMBL" id="FOHV01000041">
    <property type="protein sequence ID" value="SET57154.1"/>
    <property type="molecule type" value="Genomic_DNA"/>
</dbReference>
<proteinExistence type="predicted"/>
<evidence type="ECO:0000313" key="2">
    <source>
        <dbReference type="EMBL" id="SET57154.1"/>
    </source>
</evidence>
<keyword evidence="3" id="KW-1185">Reference proteome</keyword>
<accession>A0A1I0FG34</accession>
<dbReference type="AlphaFoldDB" id="A0A1I0FG34"/>
<keyword evidence="1" id="KW-0472">Membrane</keyword>
<dbReference type="STRING" id="1123402.SAMN02583745_02753"/>
<keyword evidence="1" id="KW-0812">Transmembrane</keyword>
<evidence type="ECO:0000313" key="3">
    <source>
        <dbReference type="Proteomes" id="UP000242642"/>
    </source>
</evidence>
<feature type="transmembrane region" description="Helical" evidence="1">
    <location>
        <begin position="88"/>
        <end position="109"/>
    </location>
</feature>
<dbReference type="RefSeq" id="WP_093322295.1">
    <property type="nucleotide sequence ID" value="NZ_FOHV01000041.1"/>
</dbReference>
<dbReference type="Proteomes" id="UP000242642">
    <property type="component" value="Unassembled WGS sequence"/>
</dbReference>
<gene>
    <name evidence="2" type="ORF">SAMN02583745_02753</name>
</gene>
<evidence type="ECO:0000256" key="1">
    <source>
        <dbReference type="SAM" id="Phobius"/>
    </source>
</evidence>
<organism evidence="2 3">
    <name type="scientific">Thorsellia anophelis DSM 18579</name>
    <dbReference type="NCBI Taxonomy" id="1123402"/>
    <lineage>
        <taxon>Bacteria</taxon>
        <taxon>Pseudomonadati</taxon>
        <taxon>Pseudomonadota</taxon>
        <taxon>Gammaproteobacteria</taxon>
        <taxon>Enterobacterales</taxon>
        <taxon>Thorselliaceae</taxon>
        <taxon>Thorsellia</taxon>
    </lineage>
</organism>